<evidence type="ECO:0000313" key="2">
    <source>
        <dbReference type="EMBL" id="MDS3860624.1"/>
    </source>
</evidence>
<name>A0AAE4JY47_9CYAN</name>
<organism evidence="2 3">
    <name type="scientific">Pseudocalidococcus azoricus BACA0444</name>
    <dbReference type="NCBI Taxonomy" id="2918990"/>
    <lineage>
        <taxon>Bacteria</taxon>
        <taxon>Bacillati</taxon>
        <taxon>Cyanobacteriota</taxon>
        <taxon>Cyanophyceae</taxon>
        <taxon>Acaryochloridales</taxon>
        <taxon>Thermosynechococcaceae</taxon>
        <taxon>Pseudocalidococcus</taxon>
        <taxon>Pseudocalidococcus azoricus</taxon>
    </lineage>
</organism>
<proteinExistence type="predicted"/>
<keyword evidence="3" id="KW-1185">Reference proteome</keyword>
<evidence type="ECO:0000313" key="3">
    <source>
        <dbReference type="Proteomes" id="UP001268256"/>
    </source>
</evidence>
<accession>A0AAE4JY47</accession>
<dbReference type="Proteomes" id="UP001268256">
    <property type="component" value="Unassembled WGS sequence"/>
</dbReference>
<reference evidence="3" key="1">
    <citation type="submission" date="2023-07" db="EMBL/GenBank/DDBJ databases">
        <authorList>
            <person name="Luz R."/>
            <person name="Cordeiro R."/>
            <person name="Fonseca A."/>
            <person name="Goncalves V."/>
        </authorList>
    </citation>
    <scope>NUCLEOTIDE SEQUENCE [LARGE SCALE GENOMIC DNA]</scope>
    <source>
        <strain evidence="3">BACA0444</strain>
    </source>
</reference>
<comment type="caution">
    <text evidence="2">The sequence shown here is derived from an EMBL/GenBank/DDBJ whole genome shotgun (WGS) entry which is preliminary data.</text>
</comment>
<gene>
    <name evidence="2" type="ORF">RIF25_07345</name>
</gene>
<dbReference type="RefSeq" id="WP_322877894.1">
    <property type="nucleotide sequence ID" value="NZ_JAVMIP010000005.1"/>
</dbReference>
<evidence type="ECO:0008006" key="4">
    <source>
        <dbReference type="Google" id="ProtNLM"/>
    </source>
</evidence>
<dbReference type="AlphaFoldDB" id="A0AAE4JY47"/>
<dbReference type="InterPro" id="IPR045584">
    <property type="entry name" value="Pilin-like"/>
</dbReference>
<feature type="transmembrane region" description="Helical" evidence="1">
    <location>
        <begin position="12"/>
        <end position="35"/>
    </location>
</feature>
<protein>
    <recommendedName>
        <fullName evidence="4">Prepilin-type N-terminal cleavage/methylation domain-containing protein</fullName>
    </recommendedName>
</protein>
<keyword evidence="1" id="KW-0812">Transmembrane</keyword>
<dbReference type="EMBL" id="JAVMIP010000005">
    <property type="protein sequence ID" value="MDS3860624.1"/>
    <property type="molecule type" value="Genomic_DNA"/>
</dbReference>
<keyword evidence="1" id="KW-0472">Membrane</keyword>
<evidence type="ECO:0000256" key="1">
    <source>
        <dbReference type="SAM" id="Phobius"/>
    </source>
</evidence>
<dbReference type="SUPFAM" id="SSF54523">
    <property type="entry name" value="Pili subunits"/>
    <property type="match status" value="1"/>
</dbReference>
<sequence length="177" mass="19289">MRKLNSQNSGFSVAEIFVIAAIIAVLVAIGVPSWLSFLNGQRMRVAQVDAASALRLAQAGARRENLQWIAAFRTNNNRVQWSVNRSSTPTSQWSWVDLAGNSADQIQISSTATNFTTSSGIYQFSFDYDGRVSASNSIPARITFQPRNITTAAQQRCVRILTLLGALNLDKGSSCNS</sequence>
<dbReference type="Gene3D" id="3.30.700.10">
    <property type="entry name" value="Glycoprotein, Type 4 Pilin"/>
    <property type="match status" value="1"/>
</dbReference>
<keyword evidence="1" id="KW-1133">Transmembrane helix</keyword>